<comment type="caution">
    <text evidence="3">The sequence shown here is derived from an EMBL/GenBank/DDBJ whole genome shotgun (WGS) entry which is preliminary data.</text>
</comment>
<evidence type="ECO:0000256" key="1">
    <source>
        <dbReference type="SAM" id="Coils"/>
    </source>
</evidence>
<dbReference type="Proteomes" id="UP001430804">
    <property type="component" value="Unassembled WGS sequence"/>
</dbReference>
<sequence length="124" mass="13587">MLRTHDVLLIFAMIGAATATYHIKHQAEVKLEDVERLQAEIQLEEDTIDLLEADWSLLNQPSRLQRLTADYAEQLQLEVITARQMAPWGELPPAPDPAVAEDASGSDGGVPGLDTMLKTGSVQP</sequence>
<feature type="region of interest" description="Disordered" evidence="2">
    <location>
        <begin position="87"/>
        <end position="124"/>
    </location>
</feature>
<keyword evidence="1" id="KW-0175">Coiled coil</keyword>
<evidence type="ECO:0000313" key="4">
    <source>
        <dbReference type="Proteomes" id="UP001430804"/>
    </source>
</evidence>
<accession>A0ABS6WJV5</accession>
<reference evidence="3" key="1">
    <citation type="submission" date="2021-07" db="EMBL/GenBank/DDBJ databases">
        <title>Pseudohoeflea marina sp. nov. a polyhydroxyalcanoate-producing bacterium.</title>
        <authorList>
            <person name="Zheng W."/>
            <person name="Yu S."/>
            <person name="Huang Y."/>
        </authorList>
    </citation>
    <scope>NUCLEOTIDE SEQUENCE</scope>
    <source>
        <strain evidence="3">DP4N28-3</strain>
    </source>
</reference>
<keyword evidence="4" id="KW-1185">Reference proteome</keyword>
<name>A0ABS6WJV5_9HYPH</name>
<dbReference type="EMBL" id="JAHWQX010000001">
    <property type="protein sequence ID" value="MBW3095928.1"/>
    <property type="molecule type" value="Genomic_DNA"/>
</dbReference>
<evidence type="ECO:0000256" key="2">
    <source>
        <dbReference type="SAM" id="MobiDB-lite"/>
    </source>
</evidence>
<proteinExistence type="predicted"/>
<gene>
    <name evidence="3" type="ORF">KY465_01400</name>
</gene>
<evidence type="ECO:0008006" key="5">
    <source>
        <dbReference type="Google" id="ProtNLM"/>
    </source>
</evidence>
<evidence type="ECO:0000313" key="3">
    <source>
        <dbReference type="EMBL" id="MBW3095928.1"/>
    </source>
</evidence>
<protein>
    <recommendedName>
        <fullName evidence="5">Cell division protein FtsL</fullName>
    </recommendedName>
</protein>
<organism evidence="3 4">
    <name type="scientific">Pseudohoeflea coraliihabitans</name>
    <dbReference type="NCBI Taxonomy" id="2860393"/>
    <lineage>
        <taxon>Bacteria</taxon>
        <taxon>Pseudomonadati</taxon>
        <taxon>Pseudomonadota</taxon>
        <taxon>Alphaproteobacteria</taxon>
        <taxon>Hyphomicrobiales</taxon>
        <taxon>Rhizobiaceae</taxon>
        <taxon>Pseudohoeflea</taxon>
    </lineage>
</organism>
<dbReference type="RefSeq" id="WP_219157678.1">
    <property type="nucleotide sequence ID" value="NZ_JAHWQX010000001.1"/>
</dbReference>
<feature type="coiled-coil region" evidence="1">
    <location>
        <begin position="24"/>
        <end position="54"/>
    </location>
</feature>